<dbReference type="AlphaFoldDB" id="A0A1G8B8L8"/>
<accession>A0A1G8B8L8</accession>
<proteinExistence type="predicted"/>
<dbReference type="Proteomes" id="UP000199706">
    <property type="component" value="Unassembled WGS sequence"/>
</dbReference>
<gene>
    <name evidence="1" type="ORF">SAMN05216466_108309</name>
</gene>
<dbReference type="EMBL" id="FNCJ01000008">
    <property type="protein sequence ID" value="SDH29451.1"/>
    <property type="molecule type" value="Genomic_DNA"/>
</dbReference>
<protein>
    <submittedName>
        <fullName evidence="1">Uncharacterized protein</fullName>
    </submittedName>
</protein>
<sequence length="73" mass="8534">MDIARIHPFASLARNEIHKCWGTTAVDLSVRMRWAHRVRSCLLQLLCIQAKMVMHPTFAFKSVKFFPKDCAFR</sequence>
<reference evidence="1 2" key="1">
    <citation type="submission" date="2016-10" db="EMBL/GenBank/DDBJ databases">
        <authorList>
            <person name="de Groot N.N."/>
        </authorList>
    </citation>
    <scope>NUCLEOTIDE SEQUENCE [LARGE SCALE GENOMIC DNA]</scope>
    <source>
        <strain evidence="1 2">LMG 2247</strain>
    </source>
</reference>
<evidence type="ECO:0000313" key="1">
    <source>
        <dbReference type="EMBL" id="SDH29451.1"/>
    </source>
</evidence>
<organism evidence="1 2">
    <name type="scientific">Paraburkholderia phenazinium</name>
    <dbReference type="NCBI Taxonomy" id="60549"/>
    <lineage>
        <taxon>Bacteria</taxon>
        <taxon>Pseudomonadati</taxon>
        <taxon>Pseudomonadota</taxon>
        <taxon>Betaproteobacteria</taxon>
        <taxon>Burkholderiales</taxon>
        <taxon>Burkholderiaceae</taxon>
        <taxon>Paraburkholderia</taxon>
    </lineage>
</organism>
<evidence type="ECO:0000313" key="2">
    <source>
        <dbReference type="Proteomes" id="UP000199706"/>
    </source>
</evidence>
<name>A0A1G8B8L8_9BURK</name>